<evidence type="ECO:0000313" key="2">
    <source>
        <dbReference type="Proteomes" id="UP000253517"/>
    </source>
</evidence>
<protein>
    <submittedName>
        <fullName evidence="1">Uncharacterized protein</fullName>
    </submittedName>
</protein>
<name>A0A369A2P5_9FLAO</name>
<comment type="caution">
    <text evidence="1">The sequence shown here is derived from an EMBL/GenBank/DDBJ whole genome shotgun (WGS) entry which is preliminary data.</text>
</comment>
<keyword evidence="2" id="KW-1185">Reference proteome</keyword>
<accession>A0A369A2P5</accession>
<sequence length="198" mass="23717">MCIILLKLWKMNGLKSFIPTDFYTLSKNELLQKCRMQLYYVQSTFYYHEEDQLRHHDKYGWSALEYLEHLNVMLYNSRDAIQTNAFNSRLLKPVLWLADRWYFPIWRKKAQCGYFLRAFQPISRQYSAVILNPQKVFQDYISVSEELMELLTGIDVFSHPFSDKHFAYLASTGAKMSFLFHYAEAIIQYMVDIVKNRD</sequence>
<gene>
    <name evidence="1" type="ORF">DES35_10497</name>
</gene>
<evidence type="ECO:0000313" key="1">
    <source>
        <dbReference type="EMBL" id="RCX02337.1"/>
    </source>
</evidence>
<organism evidence="1 2">
    <name type="scientific">Schleiferia thermophila</name>
    <dbReference type="NCBI Taxonomy" id="884107"/>
    <lineage>
        <taxon>Bacteria</taxon>
        <taxon>Pseudomonadati</taxon>
        <taxon>Bacteroidota</taxon>
        <taxon>Flavobacteriia</taxon>
        <taxon>Flavobacteriales</taxon>
        <taxon>Schleiferiaceae</taxon>
        <taxon>Schleiferia</taxon>
    </lineage>
</organism>
<proteinExistence type="predicted"/>
<dbReference type="AlphaFoldDB" id="A0A369A2P5"/>
<dbReference type="EMBL" id="QPJS01000004">
    <property type="protein sequence ID" value="RCX02337.1"/>
    <property type="molecule type" value="Genomic_DNA"/>
</dbReference>
<reference evidence="1 2" key="1">
    <citation type="submission" date="2018-07" db="EMBL/GenBank/DDBJ databases">
        <title>Genomic Encyclopedia of Type Strains, Phase IV (KMG-IV): sequencing the most valuable type-strain genomes for metagenomic binning, comparative biology and taxonomic classification.</title>
        <authorList>
            <person name="Goeker M."/>
        </authorList>
    </citation>
    <scope>NUCLEOTIDE SEQUENCE [LARGE SCALE GENOMIC DNA]</scope>
    <source>
        <strain evidence="1 2">DSM 21410</strain>
    </source>
</reference>
<dbReference type="Proteomes" id="UP000253517">
    <property type="component" value="Unassembled WGS sequence"/>
</dbReference>